<evidence type="ECO:0000256" key="1">
    <source>
        <dbReference type="SAM" id="Phobius"/>
    </source>
</evidence>
<keyword evidence="1" id="KW-1133">Transmembrane helix</keyword>
<feature type="transmembrane region" description="Helical" evidence="1">
    <location>
        <begin position="30"/>
        <end position="52"/>
    </location>
</feature>
<name>A0ABP7SAI3_9BACT</name>
<proteinExistence type="predicted"/>
<dbReference type="EMBL" id="BAABDJ010000019">
    <property type="protein sequence ID" value="GAA4009050.1"/>
    <property type="molecule type" value="Genomic_DNA"/>
</dbReference>
<dbReference type="Proteomes" id="UP001500567">
    <property type="component" value="Unassembled WGS sequence"/>
</dbReference>
<evidence type="ECO:0000313" key="2">
    <source>
        <dbReference type="EMBL" id="GAA4009050.1"/>
    </source>
</evidence>
<feature type="transmembrane region" description="Helical" evidence="1">
    <location>
        <begin position="86"/>
        <end position="108"/>
    </location>
</feature>
<evidence type="ECO:0000313" key="3">
    <source>
        <dbReference type="Proteomes" id="UP001500567"/>
    </source>
</evidence>
<gene>
    <name evidence="2" type="ORF">GCM10022408_21490</name>
</gene>
<feature type="transmembrane region" description="Helical" evidence="1">
    <location>
        <begin position="129"/>
        <end position="150"/>
    </location>
</feature>
<feature type="transmembrane region" description="Helical" evidence="1">
    <location>
        <begin position="59"/>
        <end position="80"/>
    </location>
</feature>
<keyword evidence="1" id="KW-0812">Transmembrane</keyword>
<protein>
    <submittedName>
        <fullName evidence="2">Uncharacterized protein</fullName>
    </submittedName>
</protein>
<sequence length="151" mass="16843">MRIYVVYLLAALLSFYMVMLYYGVSAGFASPFPVLALVGSLVLSAMAAPTLVYHARVGLWLGALGCGLLLPYSVMFLGNVVMEWRWVWLMPLGLLPGGLVLVSSYCTARAWIQPATCLLRFPVHRWLKRCLVLLPLLLWGSYLISIRTAFN</sequence>
<accession>A0ABP7SAI3</accession>
<dbReference type="RefSeq" id="WP_345072945.1">
    <property type="nucleotide sequence ID" value="NZ_BAABDJ010000019.1"/>
</dbReference>
<feature type="transmembrane region" description="Helical" evidence="1">
    <location>
        <begin position="5"/>
        <end position="24"/>
    </location>
</feature>
<organism evidence="2 3">
    <name type="scientific">Hymenobacter fastidiosus</name>
    <dbReference type="NCBI Taxonomy" id="486264"/>
    <lineage>
        <taxon>Bacteria</taxon>
        <taxon>Pseudomonadati</taxon>
        <taxon>Bacteroidota</taxon>
        <taxon>Cytophagia</taxon>
        <taxon>Cytophagales</taxon>
        <taxon>Hymenobacteraceae</taxon>
        <taxon>Hymenobacter</taxon>
    </lineage>
</organism>
<reference evidence="3" key="1">
    <citation type="journal article" date="2019" name="Int. J. Syst. Evol. Microbiol.">
        <title>The Global Catalogue of Microorganisms (GCM) 10K type strain sequencing project: providing services to taxonomists for standard genome sequencing and annotation.</title>
        <authorList>
            <consortium name="The Broad Institute Genomics Platform"/>
            <consortium name="The Broad Institute Genome Sequencing Center for Infectious Disease"/>
            <person name="Wu L."/>
            <person name="Ma J."/>
        </authorList>
    </citation>
    <scope>NUCLEOTIDE SEQUENCE [LARGE SCALE GENOMIC DNA]</scope>
    <source>
        <strain evidence="3">JCM 17224</strain>
    </source>
</reference>
<comment type="caution">
    <text evidence="2">The sequence shown here is derived from an EMBL/GenBank/DDBJ whole genome shotgun (WGS) entry which is preliminary data.</text>
</comment>
<keyword evidence="1" id="KW-0472">Membrane</keyword>
<keyword evidence="3" id="KW-1185">Reference proteome</keyword>